<comment type="subcellular location">
    <subcellularLocation>
        <location evidence="1 4">Nucleus</location>
    </subcellularLocation>
</comment>
<dbReference type="Gene3D" id="3.60.15.10">
    <property type="entry name" value="Ribonuclease Z/Hydroxyacylglutathione hydrolase-like"/>
    <property type="match status" value="1"/>
</dbReference>
<dbReference type="GO" id="GO:0006398">
    <property type="term" value="P:mRNA 3'-end processing by stem-loop binding and cleavage"/>
    <property type="evidence" value="ECO:0007669"/>
    <property type="project" value="InterPro"/>
</dbReference>
<dbReference type="PANTHER" id="PTHR45922">
    <property type="entry name" value="CLEAVAGE AND POLYADENYLATION SPECIFICITY FACTOR SUBUNIT 2"/>
    <property type="match status" value="1"/>
</dbReference>
<organism evidence="6 7">
    <name type="scientific">Ordospora colligata OC4</name>
    <dbReference type="NCBI Taxonomy" id="1354746"/>
    <lineage>
        <taxon>Eukaryota</taxon>
        <taxon>Fungi</taxon>
        <taxon>Fungi incertae sedis</taxon>
        <taxon>Microsporidia</taxon>
        <taxon>Ordosporidae</taxon>
        <taxon>Ordospora</taxon>
    </lineage>
</organism>
<dbReference type="FunCoup" id="A0A0B2UMG1">
    <property type="interactions" value="305"/>
</dbReference>
<dbReference type="STRING" id="1354746.A0A0B2UMG1"/>
<keyword evidence="7" id="KW-1185">Reference proteome</keyword>
<dbReference type="AlphaFoldDB" id="A0A0B2UMG1"/>
<dbReference type="GO" id="GO:0005847">
    <property type="term" value="C:mRNA cleavage and polyadenylation specificity factor complex"/>
    <property type="evidence" value="ECO:0007669"/>
    <property type="project" value="InterPro"/>
</dbReference>
<dbReference type="EMBL" id="JOKQ01000001">
    <property type="protein sequence ID" value="KHN70563.1"/>
    <property type="molecule type" value="Genomic_DNA"/>
</dbReference>
<comment type="similarity">
    <text evidence="4">Belongs to the metallo-beta-lactamase superfamily. RNA-metabolizing metallo-beta-lactamase-like family. CPSF2/YSH1 subfamily.</text>
</comment>
<dbReference type="InterPro" id="IPR036866">
    <property type="entry name" value="RibonucZ/Hydroxyglut_hydro"/>
</dbReference>
<reference evidence="6 7" key="1">
    <citation type="journal article" date="2014" name="MBio">
        <title>The Ordospora colligata genome; evolution of extreme reduction in microsporidia and host-to-parasite horizontal gene transfer.</title>
        <authorList>
            <person name="Pombert J.-F."/>
            <person name="Haag K.L."/>
            <person name="Beidas S."/>
            <person name="Ebert D."/>
            <person name="Keeling P.J."/>
        </authorList>
    </citation>
    <scope>NUCLEOTIDE SEQUENCE [LARGE SCALE GENOMIC DNA]</scope>
    <source>
        <strain evidence="6 7">OC4</strain>
    </source>
</reference>
<dbReference type="SUPFAM" id="SSF56281">
    <property type="entry name" value="Metallo-hydrolase/oxidoreductase"/>
    <property type="match status" value="1"/>
</dbReference>
<accession>A0A0B2UMG1</accession>
<keyword evidence="2 4" id="KW-0507">mRNA processing</keyword>
<dbReference type="SMART" id="SM01027">
    <property type="entry name" value="Beta-Casp"/>
    <property type="match status" value="1"/>
</dbReference>
<keyword evidence="3 4" id="KW-0539">Nucleus</keyword>
<proteinExistence type="inferred from homology"/>
<gene>
    <name evidence="6" type="ORF">M896_012190</name>
</gene>
<protein>
    <recommendedName>
        <fullName evidence="4">Cleavage and polyadenylation specificity factor subunit 2</fullName>
    </recommendedName>
    <alternativeName>
        <fullName evidence="4">Cleavage and polyadenylation specificity factor 100 kDa subunit</fullName>
    </alternativeName>
</protein>
<dbReference type="RefSeq" id="XP_014564605.1">
    <property type="nucleotide sequence ID" value="XM_014709119.1"/>
</dbReference>
<dbReference type="Gene3D" id="3.40.50.10890">
    <property type="match status" value="1"/>
</dbReference>
<evidence type="ECO:0000313" key="6">
    <source>
        <dbReference type="EMBL" id="KHN70563.1"/>
    </source>
</evidence>
<name>A0A0B2UMG1_9MICR</name>
<sequence length="640" mass="73024">MSSSFVSLTPLIRTDLGVYCHLLEIDNTKILINCGAPKTMEMAIYESLMPRILACDVILLTSFGINCIGGLPHILHNNYYNKVISSVPIKVLGKICMEEHVRGMEPPLDIDVECFDRISEIKYLQPTIINGVEICAYNSGNSIGGCLYKISKGAEKIVIGFNVNHRKENHLDGMNISVIGDCGLCVFTGNHVLAENVSVVKRDDVFVRTIMNAVENKRRVIIPVRYSRLLEICLVLNEMANQKGCKVVCLSYLGNKFIERAKSMVEWAGEKVSSMFSEEKVNPFEFEGIRFVKHYVDLCEFDVLIVVDEWVSGCMFTSVLHCFNDKNNVIMVTDPRLKQMLRDECTEAKLYNFRLQQKVKEDLEDNNEEMEVEEQIDEEPEEVGVESHWSETKHEVWCESGQECFPSLSRRRAYDDYGEYVDKSMFVKDVAAVEEVQEIFVEEESLNEEREEVCRGLELKYDVACVEMMGVSDLGSCKMVLESLSPRKLVCVGEDSDTERFFYHTFKYMMCFEDVYLCRDKLVLSSNVLMGMVKLSDGFESVKYQKIGTDFVAGFRGIKNGDMIECIGEGPSMMLGHLEMNEMRRMIVERKMRVEQDDEGLVVEGCVWIRMSNSSLMIDGKDASVFYAVRDVIYNNLAFI</sequence>
<comment type="caution">
    <text evidence="6">The sequence shown here is derived from an EMBL/GenBank/DDBJ whole genome shotgun (WGS) entry which is preliminary data.</text>
</comment>
<dbReference type="InterPro" id="IPR027075">
    <property type="entry name" value="CPSF2"/>
</dbReference>
<feature type="domain" description="Beta-Casp" evidence="5">
    <location>
        <begin position="229"/>
        <end position="341"/>
    </location>
</feature>
<dbReference type="PANTHER" id="PTHR45922:SF1">
    <property type="entry name" value="CLEAVAGE AND POLYADENYLATION SPECIFICITY FACTOR SUBUNIT 2"/>
    <property type="match status" value="1"/>
</dbReference>
<dbReference type="OrthoDB" id="64353at2759"/>
<evidence type="ECO:0000313" key="7">
    <source>
        <dbReference type="Proteomes" id="UP000031056"/>
    </source>
</evidence>
<dbReference type="InterPro" id="IPR001279">
    <property type="entry name" value="Metallo-B-lactamas"/>
</dbReference>
<dbReference type="HOGENOM" id="CLU_428282_0_0_1"/>
<dbReference type="Pfam" id="PF13299">
    <property type="entry name" value="CPSF100_C"/>
    <property type="match status" value="1"/>
</dbReference>
<keyword evidence="4" id="KW-0694">RNA-binding</keyword>
<dbReference type="Proteomes" id="UP000031056">
    <property type="component" value="Unassembled WGS sequence"/>
</dbReference>
<dbReference type="Pfam" id="PF16661">
    <property type="entry name" value="Lactamase_B_6"/>
    <property type="match status" value="1"/>
</dbReference>
<evidence type="ECO:0000256" key="2">
    <source>
        <dbReference type="ARBA" id="ARBA00022664"/>
    </source>
</evidence>
<dbReference type="GeneID" id="26261062"/>
<dbReference type="InterPro" id="IPR025069">
    <property type="entry name" value="Cpsf2_C"/>
</dbReference>
<dbReference type="InParanoid" id="A0A0B2UMG1"/>
<dbReference type="GO" id="GO:0003723">
    <property type="term" value="F:RNA binding"/>
    <property type="evidence" value="ECO:0007669"/>
    <property type="project" value="UniProtKB-KW"/>
</dbReference>
<evidence type="ECO:0000256" key="1">
    <source>
        <dbReference type="ARBA" id="ARBA00004123"/>
    </source>
</evidence>
<evidence type="ECO:0000259" key="5">
    <source>
        <dbReference type="SMART" id="SM01027"/>
    </source>
</evidence>
<evidence type="ECO:0000256" key="3">
    <source>
        <dbReference type="ARBA" id="ARBA00023242"/>
    </source>
</evidence>
<evidence type="ECO:0000256" key="4">
    <source>
        <dbReference type="RuleBase" id="RU365006"/>
    </source>
</evidence>
<dbReference type="InterPro" id="IPR022712">
    <property type="entry name" value="Beta_Casp"/>
</dbReference>
<dbReference type="VEuPathDB" id="MicrosporidiaDB:M896_012190"/>